<dbReference type="EMBL" id="QFGA01000003">
    <property type="protein sequence ID" value="TEB04599.1"/>
    <property type="molecule type" value="Genomic_DNA"/>
</dbReference>
<proteinExistence type="predicted"/>
<sequence>MLCQLKVFVNIDGGSRGNPGPAAAGMVITDGEGGLIATKSKFLGPKVTNNFAEWSALEGAVTALIHLAGRQDGLEAEIRADSQLVVRQFNRQYRIKEPALREIAERVWKSLAAAPGLKIILKHVPREENTAADAAVNRELDNYEKWLEKNNK</sequence>
<dbReference type="AlphaFoldDB" id="A0A4Y7R799"/>
<protein>
    <submittedName>
        <fullName evidence="2">Bifunctional RNase H/acid phosphatase</fullName>
    </submittedName>
</protein>
<evidence type="ECO:0000313" key="3">
    <source>
        <dbReference type="Proteomes" id="UP000298324"/>
    </source>
</evidence>
<dbReference type="GO" id="GO:0004523">
    <property type="term" value="F:RNA-DNA hybrid ribonuclease activity"/>
    <property type="evidence" value="ECO:0007669"/>
    <property type="project" value="InterPro"/>
</dbReference>
<dbReference type="CDD" id="cd09279">
    <property type="entry name" value="RNase_HI_like"/>
    <property type="match status" value="1"/>
</dbReference>
<accession>A0A4Y7R799</accession>
<organism evidence="2 3">
    <name type="scientific">Pelotomaculum schinkii</name>
    <dbReference type="NCBI Taxonomy" id="78350"/>
    <lineage>
        <taxon>Bacteria</taxon>
        <taxon>Bacillati</taxon>
        <taxon>Bacillota</taxon>
        <taxon>Clostridia</taxon>
        <taxon>Eubacteriales</taxon>
        <taxon>Desulfotomaculaceae</taxon>
        <taxon>Pelotomaculum</taxon>
    </lineage>
</organism>
<dbReference type="PANTHER" id="PTHR47723:SF24">
    <property type="entry name" value="RNASE H TYPE-1 DOMAIN-CONTAINING PROTEIN"/>
    <property type="match status" value="1"/>
</dbReference>
<dbReference type="Proteomes" id="UP000298324">
    <property type="component" value="Unassembled WGS sequence"/>
</dbReference>
<dbReference type="PANTHER" id="PTHR47723">
    <property type="entry name" value="OS05G0353850 PROTEIN"/>
    <property type="match status" value="1"/>
</dbReference>
<gene>
    <name evidence="2" type="ORF">Psch_03360</name>
</gene>
<dbReference type="InterPro" id="IPR002156">
    <property type="entry name" value="RNaseH_domain"/>
</dbReference>
<dbReference type="GO" id="GO:0003676">
    <property type="term" value="F:nucleic acid binding"/>
    <property type="evidence" value="ECO:0007669"/>
    <property type="project" value="InterPro"/>
</dbReference>
<dbReference type="InterPro" id="IPR053151">
    <property type="entry name" value="RNase_H-like"/>
</dbReference>
<dbReference type="Pfam" id="PF13456">
    <property type="entry name" value="RVT_3"/>
    <property type="match status" value="1"/>
</dbReference>
<name>A0A4Y7R799_9FIRM</name>
<dbReference type="Gene3D" id="3.30.420.10">
    <property type="entry name" value="Ribonuclease H-like superfamily/Ribonuclease H"/>
    <property type="match status" value="1"/>
</dbReference>
<evidence type="ECO:0000313" key="2">
    <source>
        <dbReference type="EMBL" id="TEB04599.1"/>
    </source>
</evidence>
<dbReference type="InterPro" id="IPR036397">
    <property type="entry name" value="RNaseH_sf"/>
</dbReference>
<dbReference type="InterPro" id="IPR012337">
    <property type="entry name" value="RNaseH-like_sf"/>
</dbReference>
<dbReference type="PROSITE" id="PS50879">
    <property type="entry name" value="RNASE_H_1"/>
    <property type="match status" value="1"/>
</dbReference>
<dbReference type="SUPFAM" id="SSF53098">
    <property type="entry name" value="Ribonuclease H-like"/>
    <property type="match status" value="1"/>
</dbReference>
<reference evidence="2 3" key="1">
    <citation type="journal article" date="2018" name="Environ. Microbiol.">
        <title>Novel energy conservation strategies and behaviour of Pelotomaculum schinkii driving syntrophic propionate catabolism.</title>
        <authorList>
            <person name="Hidalgo-Ahumada C.A.P."/>
            <person name="Nobu M.K."/>
            <person name="Narihiro T."/>
            <person name="Tamaki H."/>
            <person name="Liu W.T."/>
            <person name="Kamagata Y."/>
            <person name="Stams A.J.M."/>
            <person name="Imachi H."/>
            <person name="Sousa D.Z."/>
        </authorList>
    </citation>
    <scope>NUCLEOTIDE SEQUENCE [LARGE SCALE GENOMIC DNA]</scope>
    <source>
        <strain evidence="2 3">HH</strain>
    </source>
</reference>
<keyword evidence="3" id="KW-1185">Reference proteome</keyword>
<comment type="caution">
    <text evidence="2">The sequence shown here is derived from an EMBL/GenBank/DDBJ whole genome shotgun (WGS) entry which is preliminary data.</text>
</comment>
<feature type="domain" description="RNase H type-1" evidence="1">
    <location>
        <begin position="3"/>
        <end position="141"/>
    </location>
</feature>
<evidence type="ECO:0000259" key="1">
    <source>
        <dbReference type="PROSITE" id="PS50879"/>
    </source>
</evidence>